<proteinExistence type="predicted"/>
<dbReference type="InterPro" id="IPR029028">
    <property type="entry name" value="Alpha/beta_knot_MTases"/>
</dbReference>
<gene>
    <name evidence="1" type="ORF">EYM_07890</name>
</gene>
<evidence type="ECO:0000313" key="1">
    <source>
        <dbReference type="EMBL" id="ALU12829.1"/>
    </source>
</evidence>
<protein>
    <submittedName>
        <fullName evidence="1">Uncharacterized protein</fullName>
    </submittedName>
</protein>
<name>A0A0U2MBV9_9CREN</name>
<dbReference type="EMBL" id="CP006867">
    <property type="protein sequence ID" value="ALU12829.1"/>
    <property type="molecule type" value="Genomic_DNA"/>
</dbReference>
<dbReference type="Gene3D" id="3.40.1280.10">
    <property type="match status" value="1"/>
</dbReference>
<dbReference type="Proteomes" id="UP000060778">
    <property type="component" value="Chromosome"/>
</dbReference>
<sequence>MTSGSGKHTSDDRAISKKAPSEVEESILREVRICNDFELGVFPLIVNASLFLSNSIRRDTRLVIKVEENLVLVIDPRKVRRLYPDSESILGILRAIKGGKEITGIDVNSACPPPSFENFLECSLNNIRLPVVIDPSKLNCLSERYPLDQVVIISHIIIDRFLEGKEPL</sequence>
<dbReference type="AlphaFoldDB" id="A0A0U2MBV9"/>
<reference evidence="1 2" key="1">
    <citation type="submission" date="2013-11" db="EMBL/GenBank/DDBJ databases">
        <title>Comparative genomics of Ignicoccus.</title>
        <authorList>
            <person name="Podar M."/>
        </authorList>
    </citation>
    <scope>NUCLEOTIDE SEQUENCE [LARGE SCALE GENOMIC DNA]</scope>
    <source>
        <strain evidence="1 2">DSM 13165</strain>
    </source>
</reference>
<dbReference type="InterPro" id="IPR029026">
    <property type="entry name" value="tRNA_m1G_MTases_N"/>
</dbReference>
<accession>A0A0U2MBV9</accession>
<dbReference type="SUPFAM" id="SSF75217">
    <property type="entry name" value="alpha/beta knot"/>
    <property type="match status" value="1"/>
</dbReference>
<dbReference type="KEGG" id="iis:EYM_07890"/>
<organism evidence="1 2">
    <name type="scientific">Ignicoccus islandicus DSM 13165</name>
    <dbReference type="NCBI Taxonomy" id="940295"/>
    <lineage>
        <taxon>Archaea</taxon>
        <taxon>Thermoproteota</taxon>
        <taxon>Thermoprotei</taxon>
        <taxon>Desulfurococcales</taxon>
        <taxon>Desulfurococcaceae</taxon>
        <taxon>Ignicoccus</taxon>
    </lineage>
</organism>
<keyword evidence="2" id="KW-1185">Reference proteome</keyword>
<evidence type="ECO:0000313" key="2">
    <source>
        <dbReference type="Proteomes" id="UP000060778"/>
    </source>
</evidence>
<dbReference type="STRING" id="940295.EYM_07890"/>